<name>A0ABR3Q4P9_9TREE</name>
<keyword evidence="4" id="KW-1185">Reference proteome</keyword>
<feature type="compositionally biased region" description="Low complexity" evidence="2">
    <location>
        <begin position="826"/>
        <end position="846"/>
    </location>
</feature>
<dbReference type="PANTHER" id="PTHR24330:SF19">
    <property type="entry name" value="MEDIATOR OF RNA POLYMERASE II TRANSCRIPTION SUBUNIT 29"/>
    <property type="match status" value="1"/>
</dbReference>
<evidence type="ECO:0000313" key="4">
    <source>
        <dbReference type="Proteomes" id="UP001565368"/>
    </source>
</evidence>
<feature type="region of interest" description="Disordered" evidence="2">
    <location>
        <begin position="1"/>
        <end position="91"/>
    </location>
</feature>
<evidence type="ECO:0000256" key="1">
    <source>
        <dbReference type="SAM" id="Coils"/>
    </source>
</evidence>
<accession>A0ABR3Q4P9</accession>
<feature type="region of interest" description="Disordered" evidence="2">
    <location>
        <begin position="396"/>
        <end position="435"/>
    </location>
</feature>
<proteinExistence type="predicted"/>
<evidence type="ECO:0000313" key="3">
    <source>
        <dbReference type="EMBL" id="KAL1409706.1"/>
    </source>
</evidence>
<feature type="compositionally biased region" description="Basic and acidic residues" evidence="2">
    <location>
        <begin position="423"/>
        <end position="435"/>
    </location>
</feature>
<feature type="compositionally biased region" description="Low complexity" evidence="2">
    <location>
        <begin position="32"/>
        <end position="52"/>
    </location>
</feature>
<dbReference type="InterPro" id="IPR052145">
    <property type="entry name" value="Mediator/Homeobox_domain"/>
</dbReference>
<comment type="caution">
    <text evidence="3">The sequence shown here is derived from an EMBL/GenBank/DDBJ whole genome shotgun (WGS) entry which is preliminary data.</text>
</comment>
<evidence type="ECO:0008006" key="5">
    <source>
        <dbReference type="Google" id="ProtNLM"/>
    </source>
</evidence>
<dbReference type="Proteomes" id="UP001565368">
    <property type="component" value="Unassembled WGS sequence"/>
</dbReference>
<dbReference type="RefSeq" id="XP_069209650.1">
    <property type="nucleotide sequence ID" value="XM_069352232.1"/>
</dbReference>
<dbReference type="GeneID" id="95984745"/>
<gene>
    <name evidence="3" type="ORF">Q8F55_003702</name>
</gene>
<protein>
    <recommendedName>
        <fullName evidence="5">Bromo domain-containing protein</fullName>
    </recommendedName>
</protein>
<dbReference type="PANTHER" id="PTHR24330">
    <property type="entry name" value="HOMEOBOX PROTEIN BARH-LIKE"/>
    <property type="match status" value="1"/>
</dbReference>
<sequence>MVRETRGSAATREPNLPSTPDANSKRKRRTSADAAASASPSTSLAAADPAAANGEPDNKRQRVSLRSANGKTEAIAEESTEGGSVPEPVPGRLLSKQVREAIAVVVAQMATRLPPPANNVLSFYLPPNYTQKEENTIGHLLKQDNLTWETLVDTLHNFSEHILSPGSPGGYPNPVPSRACIHLPVPPLPSHYPPAPLYTFCAALHQLLLQVEPNADGSSPLEAPSERWALVQRTPGQGLGAAGGEWYTSPADLREIEAVRAKLKLDKPLLESLAAEGRKFGFATPVSVHTTEILGQADNGASKTLSEAVVRRASTKAQAWKAIRAQRRAIAAGSPLRGVKIRPPSNTAFTPTFAPTYDSSRASGMGYYSTLDGMRELGRHREWARRSKAIEAVNEQWAGTINKEEEEEANGEETKTTEASSSDVEKKPEEKAKTAEEILEANSERIAELQLWQDLRLRKGDETWITDREQAVAQEVLVSLTSLVDSSALPPSALLPTGVEPTAPGLAHKLAKRLLSNRVPLIRGTLDPNRATAVHDNVTIRLKPQTVAAIGALPTPTPGTPGPQQSPLAPQQRTLPGTPGFMAPPNAGIREPPPHTLPPGARYYPPQQVRPGYQQQANMPMVPVQMQMHMQQQMHQQIQQQQIQQQALQQQAMAQQMQQQQQQQAAVQQAQALHQQQQQQAQVQAALMQQQQQQQHMAHTMRAVNIPGVPTVPQPGYGGSPGQQMYLPQGNVAYMRQQQVGGPQQGGIPGSPSPLPPGYPQRMVQLGPSNLRQSYGPMPGQMQLQGQMPGQLQGQMPGQVPMVGPYGSPVQMRMMSLPGGVGQGQVGQVPGQMGMQPQPQQQQQHR</sequence>
<evidence type="ECO:0000256" key="2">
    <source>
        <dbReference type="SAM" id="MobiDB-lite"/>
    </source>
</evidence>
<keyword evidence="1" id="KW-0175">Coiled coil</keyword>
<feature type="coiled-coil region" evidence="1">
    <location>
        <begin position="631"/>
        <end position="693"/>
    </location>
</feature>
<dbReference type="EMBL" id="JBBXJM010000003">
    <property type="protein sequence ID" value="KAL1409706.1"/>
    <property type="molecule type" value="Genomic_DNA"/>
</dbReference>
<organism evidence="3 4">
    <name type="scientific">Vanrija albida</name>
    <dbReference type="NCBI Taxonomy" id="181172"/>
    <lineage>
        <taxon>Eukaryota</taxon>
        <taxon>Fungi</taxon>
        <taxon>Dikarya</taxon>
        <taxon>Basidiomycota</taxon>
        <taxon>Agaricomycotina</taxon>
        <taxon>Tremellomycetes</taxon>
        <taxon>Trichosporonales</taxon>
        <taxon>Trichosporonaceae</taxon>
        <taxon>Vanrija</taxon>
    </lineage>
</organism>
<feature type="region of interest" description="Disordered" evidence="2">
    <location>
        <begin position="821"/>
        <end position="846"/>
    </location>
</feature>
<reference evidence="3 4" key="1">
    <citation type="submission" date="2023-08" db="EMBL/GenBank/DDBJ databases">
        <title>Annotated Genome Sequence of Vanrija albida AlHP1.</title>
        <authorList>
            <person name="Herzog R."/>
        </authorList>
    </citation>
    <scope>NUCLEOTIDE SEQUENCE [LARGE SCALE GENOMIC DNA]</scope>
    <source>
        <strain evidence="3 4">AlHP1</strain>
    </source>
</reference>